<organism evidence="15 16">
    <name type="scientific">Monascus purpureus</name>
    <name type="common">Red mold</name>
    <name type="synonym">Monascus anka</name>
    <dbReference type="NCBI Taxonomy" id="5098"/>
    <lineage>
        <taxon>Eukaryota</taxon>
        <taxon>Fungi</taxon>
        <taxon>Dikarya</taxon>
        <taxon>Ascomycota</taxon>
        <taxon>Pezizomycotina</taxon>
        <taxon>Eurotiomycetes</taxon>
        <taxon>Eurotiomycetidae</taxon>
        <taxon>Eurotiales</taxon>
        <taxon>Aspergillaceae</taxon>
        <taxon>Monascus</taxon>
    </lineage>
</organism>
<dbReference type="PANTHER" id="PTHR31961">
    <property type="entry name" value="SENSITIVE TO HIGH EXPRESSION PROTEIN 9, MITOCHONDRIAL"/>
    <property type="match status" value="1"/>
</dbReference>
<keyword evidence="6 12" id="KW-0809">Transit peptide</keyword>
<keyword evidence="7 12" id="KW-1133">Transmembrane helix</keyword>
<proteinExistence type="inferred from homology"/>
<keyword evidence="10 12" id="KW-0472">Membrane</keyword>
<feature type="region of interest" description="Disordered" evidence="14">
    <location>
        <begin position="64"/>
        <end position="155"/>
    </location>
</feature>
<feature type="compositionally biased region" description="Basic and acidic residues" evidence="14">
    <location>
        <begin position="143"/>
        <end position="153"/>
    </location>
</feature>
<sequence length="500" mass="56782">MPLFLRQSLRSSISIARTSSHPGRAQFPLSAAVPKAHIYHREQTQSFSICRQCQFRLHPTLLHEVDKDRPKDGSVGNVKISESGPDPSLTTSVSEGGPRPQELDIYSQQSLHTSDEGGVEGVQKPDTDTNVRSQRISRSSAEVGKDGAKKNDWSDFSIGNGRLPSYLESRRSQFAKKFSSMMDDLQSNIFVAGQHLNDLTGYSSIEALKKQIHEQEQRARDSRQRVREAKEAYTDAINRRSASQREVNELLQRKHNWSATDLERFTSLYRNDHANEVAEAEAQEALTRAEQEAEEAAAQLSKAILSRYHEEQVWSDKIRRMSTWGTWGLMGVNVLLFLIFQVAVEPWRRRRLVTGFEEKVIEAIEREKAMHQIPESPKKITPDEADTVVEEVPIITEDDEPIISNVIVDDTELFEKKQQPRLPTPTTSDNRIYNFLETCKSRLSEFRHPSAVETSIDYLQDCFSDHTIVISKRDITNVAMQSAVLGATVTGLLIVFMRSW</sequence>
<feature type="compositionally biased region" description="Polar residues" evidence="14">
    <location>
        <begin position="130"/>
        <end position="140"/>
    </location>
</feature>
<feature type="transmembrane region" description="Helical" evidence="12">
    <location>
        <begin position="324"/>
        <end position="344"/>
    </location>
</feature>
<evidence type="ECO:0000256" key="10">
    <source>
        <dbReference type="ARBA" id="ARBA00023136"/>
    </source>
</evidence>
<evidence type="ECO:0000256" key="9">
    <source>
        <dbReference type="ARBA" id="ARBA00023128"/>
    </source>
</evidence>
<evidence type="ECO:0000256" key="5">
    <source>
        <dbReference type="ARBA" id="ARBA00022792"/>
    </source>
</evidence>
<dbReference type="AlphaFoldDB" id="A0A507R615"/>
<keyword evidence="4 12" id="KW-0812">Transmembrane</keyword>
<keyword evidence="5 12" id="KW-0999">Mitochondrion inner membrane</keyword>
<comment type="subunit">
    <text evidence="3 12">Homooligomer.</text>
</comment>
<evidence type="ECO:0000256" key="11">
    <source>
        <dbReference type="ARBA" id="ARBA00024807"/>
    </source>
</evidence>
<comment type="function">
    <text evidence="11">Required for the maintenance of the structure of the mitochondrial inner membrane. Involved in mitochondrial morphology. Causes growth arrest when highly overexpressed.</text>
</comment>
<comment type="similarity">
    <text evidence="2 12">Belongs to the SHE9 family.</text>
</comment>
<reference evidence="15 16" key="1">
    <citation type="submission" date="2019-06" db="EMBL/GenBank/DDBJ databases">
        <title>Wine fermentation using esterase from Monascus purpureus.</title>
        <authorList>
            <person name="Geng C."/>
            <person name="Zhang Y."/>
        </authorList>
    </citation>
    <scope>NUCLEOTIDE SEQUENCE [LARGE SCALE GENOMIC DNA]</scope>
    <source>
        <strain evidence="15">HQ1</strain>
    </source>
</reference>
<evidence type="ECO:0000313" key="15">
    <source>
        <dbReference type="EMBL" id="TQB76654.1"/>
    </source>
</evidence>
<evidence type="ECO:0000313" key="16">
    <source>
        <dbReference type="Proteomes" id="UP000319663"/>
    </source>
</evidence>
<evidence type="ECO:0000256" key="12">
    <source>
        <dbReference type="RuleBase" id="RU364128"/>
    </source>
</evidence>
<evidence type="ECO:0000256" key="8">
    <source>
        <dbReference type="ARBA" id="ARBA00023054"/>
    </source>
</evidence>
<protein>
    <recommendedName>
        <fullName evidence="12">Sensitive to high expression protein 9, mitochondrial</fullName>
    </recommendedName>
</protein>
<accession>A0A507R615</accession>
<feature type="coiled-coil region" evidence="13">
    <location>
        <begin position="275"/>
        <end position="306"/>
    </location>
</feature>
<evidence type="ECO:0000256" key="4">
    <source>
        <dbReference type="ARBA" id="ARBA00022692"/>
    </source>
</evidence>
<evidence type="ECO:0000256" key="6">
    <source>
        <dbReference type="ARBA" id="ARBA00022946"/>
    </source>
</evidence>
<evidence type="ECO:0000256" key="7">
    <source>
        <dbReference type="ARBA" id="ARBA00022989"/>
    </source>
</evidence>
<evidence type="ECO:0000256" key="13">
    <source>
        <dbReference type="SAM" id="Coils"/>
    </source>
</evidence>
<dbReference type="InterPro" id="IPR008839">
    <property type="entry name" value="MDM33_fungi"/>
</dbReference>
<dbReference type="EMBL" id="VIFY01000007">
    <property type="protein sequence ID" value="TQB76654.1"/>
    <property type="molecule type" value="Genomic_DNA"/>
</dbReference>
<evidence type="ECO:0000256" key="2">
    <source>
        <dbReference type="ARBA" id="ARBA00007472"/>
    </source>
</evidence>
<keyword evidence="8 13" id="KW-0175">Coiled coil</keyword>
<dbReference type="Proteomes" id="UP000319663">
    <property type="component" value="Unassembled WGS sequence"/>
</dbReference>
<dbReference type="Pfam" id="PF05546">
    <property type="entry name" value="She9_MDM33"/>
    <property type="match status" value="1"/>
</dbReference>
<comment type="caution">
    <text evidence="15">The sequence shown here is derived from an EMBL/GenBank/DDBJ whole genome shotgun (WGS) entry which is preliminary data.</text>
</comment>
<dbReference type="GO" id="GO:0007007">
    <property type="term" value="P:inner mitochondrial membrane organization"/>
    <property type="evidence" value="ECO:0007669"/>
    <property type="project" value="TreeGrafter"/>
</dbReference>
<dbReference type="PANTHER" id="PTHR31961:SF3">
    <property type="entry name" value="SENSITIVE TO HIGH EXPRESSION PROTEIN 9, MITOCHONDRIAL"/>
    <property type="match status" value="1"/>
</dbReference>
<dbReference type="GO" id="GO:0005743">
    <property type="term" value="C:mitochondrial inner membrane"/>
    <property type="evidence" value="ECO:0007669"/>
    <property type="project" value="UniProtKB-SubCell"/>
</dbReference>
<evidence type="ECO:0000256" key="14">
    <source>
        <dbReference type="SAM" id="MobiDB-lite"/>
    </source>
</evidence>
<feature type="transmembrane region" description="Helical" evidence="12">
    <location>
        <begin position="478"/>
        <end position="497"/>
    </location>
</feature>
<evidence type="ECO:0000256" key="1">
    <source>
        <dbReference type="ARBA" id="ARBA00004448"/>
    </source>
</evidence>
<evidence type="ECO:0000256" key="3">
    <source>
        <dbReference type="ARBA" id="ARBA00011182"/>
    </source>
</evidence>
<gene>
    <name evidence="15" type="primary">SHE9</name>
    <name evidence="15" type="ORF">MPDQ_007049</name>
</gene>
<keyword evidence="16" id="KW-1185">Reference proteome</keyword>
<comment type="subcellular location">
    <subcellularLocation>
        <location evidence="1 12">Mitochondrion inner membrane</location>
        <topology evidence="1 12">Multi-pass membrane protein</topology>
    </subcellularLocation>
</comment>
<name>A0A507R615_MONPU</name>
<keyword evidence="9 12" id="KW-0496">Mitochondrion</keyword>
<feature type="coiled-coil region" evidence="13">
    <location>
        <begin position="205"/>
        <end position="239"/>
    </location>
</feature>